<dbReference type="GO" id="GO:0004674">
    <property type="term" value="F:protein serine/threonine kinase activity"/>
    <property type="evidence" value="ECO:0007669"/>
    <property type="project" value="UniProtKB-KW"/>
</dbReference>
<dbReference type="SUPFAM" id="SSF55874">
    <property type="entry name" value="ATPase domain of HSP90 chaperone/DNA topoisomerase II/histidine kinase"/>
    <property type="match status" value="1"/>
</dbReference>
<organism evidence="3 4">
    <name type="scientific">Xylanimonas allomyrinae</name>
    <dbReference type="NCBI Taxonomy" id="2509459"/>
    <lineage>
        <taxon>Bacteria</taxon>
        <taxon>Bacillati</taxon>
        <taxon>Actinomycetota</taxon>
        <taxon>Actinomycetes</taxon>
        <taxon>Micrococcales</taxon>
        <taxon>Promicromonosporaceae</taxon>
        <taxon>Xylanimonas</taxon>
    </lineage>
</organism>
<dbReference type="InterPro" id="IPR003594">
    <property type="entry name" value="HATPase_dom"/>
</dbReference>
<dbReference type="RefSeq" id="WP_129205768.1">
    <property type="nucleotide sequence ID" value="NZ_CP035495.1"/>
</dbReference>
<dbReference type="Pfam" id="PF13581">
    <property type="entry name" value="HATPase_c_2"/>
    <property type="match status" value="1"/>
</dbReference>
<keyword evidence="3" id="KW-0067">ATP-binding</keyword>
<keyword evidence="1" id="KW-0418">Kinase</keyword>
<keyword evidence="1" id="KW-0723">Serine/threonine-protein kinase</keyword>
<dbReference type="CDD" id="cd16936">
    <property type="entry name" value="HATPase_RsbW-like"/>
    <property type="match status" value="1"/>
</dbReference>
<dbReference type="KEGG" id="xyl:ET495_17060"/>
<dbReference type="PANTHER" id="PTHR35526">
    <property type="entry name" value="ANTI-SIGMA-F FACTOR RSBW-RELATED"/>
    <property type="match status" value="1"/>
</dbReference>
<proteinExistence type="predicted"/>
<name>A0A4P6EQ40_9MICO</name>
<dbReference type="AlphaFoldDB" id="A0A4P6EQ40"/>
<evidence type="ECO:0000313" key="4">
    <source>
        <dbReference type="Proteomes" id="UP000291758"/>
    </source>
</evidence>
<keyword evidence="1" id="KW-0808">Transferase</keyword>
<gene>
    <name evidence="3" type="ORF">ET495_17060</name>
</gene>
<dbReference type="Proteomes" id="UP000291758">
    <property type="component" value="Chromosome"/>
</dbReference>
<dbReference type="Gene3D" id="3.30.565.10">
    <property type="entry name" value="Histidine kinase-like ATPase, C-terminal domain"/>
    <property type="match status" value="1"/>
</dbReference>
<accession>A0A4P6EQ40</accession>
<feature type="domain" description="Histidine kinase/HSP90-like ATPase" evidence="2">
    <location>
        <begin position="19"/>
        <end position="134"/>
    </location>
</feature>
<dbReference type="GO" id="GO:0005524">
    <property type="term" value="F:ATP binding"/>
    <property type="evidence" value="ECO:0007669"/>
    <property type="project" value="UniProtKB-KW"/>
</dbReference>
<protein>
    <submittedName>
        <fullName evidence="3">ATP-binding protein</fullName>
    </submittedName>
</protein>
<evidence type="ECO:0000313" key="3">
    <source>
        <dbReference type="EMBL" id="QAY64626.1"/>
    </source>
</evidence>
<dbReference type="InterPro" id="IPR050267">
    <property type="entry name" value="Anti-sigma-factor_SerPK"/>
</dbReference>
<evidence type="ECO:0000256" key="1">
    <source>
        <dbReference type="ARBA" id="ARBA00022527"/>
    </source>
</evidence>
<dbReference type="OrthoDB" id="3785402at2"/>
<dbReference type="PANTHER" id="PTHR35526:SF3">
    <property type="entry name" value="ANTI-SIGMA-F FACTOR RSBW"/>
    <property type="match status" value="1"/>
</dbReference>
<keyword evidence="3" id="KW-0547">Nucleotide-binding</keyword>
<sequence>MTGDAVERSDYVLEGFAVPAEIDHVHALLERVGAEHPELDSTDLMMFETAVVEIATNVVEHGRPPGEVRWRLTLTVRPDEIEGELLDSGQEFSPDLDTPMPHTLAEGGRGLPLASALLHRIELARIDDANHWRMVRHLTPPAGA</sequence>
<reference evidence="3 4" key="1">
    <citation type="submission" date="2019-01" db="EMBL/GenBank/DDBJ databases">
        <title>Genome sequencing of strain 2JSPR-7.</title>
        <authorList>
            <person name="Heo J."/>
            <person name="Kim S.-J."/>
            <person name="Kim J.-S."/>
            <person name="Hong S.-B."/>
            <person name="Kwon S.-W."/>
        </authorList>
    </citation>
    <scope>NUCLEOTIDE SEQUENCE [LARGE SCALE GENOMIC DNA]</scope>
    <source>
        <strain evidence="3 4">2JSPR-7</strain>
    </source>
</reference>
<evidence type="ECO:0000259" key="2">
    <source>
        <dbReference type="Pfam" id="PF13581"/>
    </source>
</evidence>
<dbReference type="InterPro" id="IPR036890">
    <property type="entry name" value="HATPase_C_sf"/>
</dbReference>
<keyword evidence="4" id="KW-1185">Reference proteome</keyword>
<dbReference type="EMBL" id="CP035495">
    <property type="protein sequence ID" value="QAY64626.1"/>
    <property type="molecule type" value="Genomic_DNA"/>
</dbReference>